<keyword evidence="5 9" id="KW-0418">Kinase</keyword>
<organism evidence="9 10">
    <name type="scientific">Frankia canadensis</name>
    <dbReference type="NCBI Taxonomy" id="1836972"/>
    <lineage>
        <taxon>Bacteria</taxon>
        <taxon>Bacillati</taxon>
        <taxon>Actinomycetota</taxon>
        <taxon>Actinomycetes</taxon>
        <taxon>Frankiales</taxon>
        <taxon>Frankiaceae</taxon>
        <taxon>Frankia</taxon>
    </lineage>
</organism>
<evidence type="ECO:0000256" key="4">
    <source>
        <dbReference type="ARBA" id="ARBA00022741"/>
    </source>
</evidence>
<dbReference type="PANTHER" id="PTHR21499:SF3">
    <property type="entry name" value="ASPARTOKINASE"/>
    <property type="match status" value="1"/>
</dbReference>
<evidence type="ECO:0000256" key="1">
    <source>
        <dbReference type="ARBA" id="ARBA00010122"/>
    </source>
</evidence>
<evidence type="ECO:0000313" key="9">
    <source>
        <dbReference type="EMBL" id="SNQ46507.1"/>
    </source>
</evidence>
<dbReference type="GO" id="GO:0005829">
    <property type="term" value="C:cytosol"/>
    <property type="evidence" value="ECO:0007669"/>
    <property type="project" value="TreeGrafter"/>
</dbReference>
<reference evidence="9 10" key="1">
    <citation type="submission" date="2017-06" db="EMBL/GenBank/DDBJ databases">
        <authorList>
            <person name="Kim H.J."/>
            <person name="Triplett B.A."/>
        </authorList>
    </citation>
    <scope>NUCLEOTIDE SEQUENCE [LARGE SCALE GENOMIC DNA]</scope>
    <source>
        <strain evidence="9">FRACA_ARgP5</strain>
    </source>
</reference>
<dbReference type="AlphaFoldDB" id="A0A2I2KLI1"/>
<dbReference type="Proteomes" id="UP000234331">
    <property type="component" value="Unassembled WGS sequence"/>
</dbReference>
<evidence type="ECO:0000313" key="10">
    <source>
        <dbReference type="Proteomes" id="UP000234331"/>
    </source>
</evidence>
<dbReference type="SUPFAM" id="SSF53633">
    <property type="entry name" value="Carbamate kinase-like"/>
    <property type="match status" value="1"/>
</dbReference>
<dbReference type="EMBL" id="FZMO01000049">
    <property type="protein sequence ID" value="SNQ46507.1"/>
    <property type="molecule type" value="Genomic_DNA"/>
</dbReference>
<proteinExistence type="inferred from homology"/>
<keyword evidence="3 9" id="KW-0808">Transferase</keyword>
<name>A0A2I2KLI1_9ACTN</name>
<keyword evidence="4" id="KW-0547">Nucleotide-binding</keyword>
<dbReference type="Pfam" id="PF00696">
    <property type="entry name" value="AA_kinase"/>
    <property type="match status" value="1"/>
</dbReference>
<dbReference type="GO" id="GO:0009090">
    <property type="term" value="P:homoserine biosynthetic process"/>
    <property type="evidence" value="ECO:0007669"/>
    <property type="project" value="TreeGrafter"/>
</dbReference>
<dbReference type="InterPro" id="IPR036393">
    <property type="entry name" value="AceGlu_kinase-like_sf"/>
</dbReference>
<dbReference type="OrthoDB" id="9799110at2"/>
<dbReference type="Gene3D" id="3.40.1160.10">
    <property type="entry name" value="Acetylglutamate kinase-like"/>
    <property type="match status" value="1"/>
</dbReference>
<comment type="catalytic activity">
    <reaction evidence="7">
        <text>L-aspartate + ATP = 4-phospho-L-aspartate + ADP</text>
        <dbReference type="Rhea" id="RHEA:23776"/>
        <dbReference type="ChEBI" id="CHEBI:29991"/>
        <dbReference type="ChEBI" id="CHEBI:30616"/>
        <dbReference type="ChEBI" id="CHEBI:57535"/>
        <dbReference type="ChEBI" id="CHEBI:456216"/>
        <dbReference type="EC" id="2.7.2.4"/>
    </reaction>
</comment>
<dbReference type="PANTHER" id="PTHR21499">
    <property type="entry name" value="ASPARTATE KINASE"/>
    <property type="match status" value="1"/>
</dbReference>
<gene>
    <name evidence="9" type="ORF">FRACA_1420008</name>
</gene>
<evidence type="ECO:0000256" key="2">
    <source>
        <dbReference type="ARBA" id="ARBA00013059"/>
    </source>
</evidence>
<keyword evidence="10" id="KW-1185">Reference proteome</keyword>
<dbReference type="EC" id="2.7.2.4" evidence="2"/>
<evidence type="ECO:0000256" key="6">
    <source>
        <dbReference type="ARBA" id="ARBA00022840"/>
    </source>
</evidence>
<feature type="domain" description="Aspartate/glutamate/uridylate kinase" evidence="8">
    <location>
        <begin position="10"/>
        <end position="237"/>
    </location>
</feature>
<dbReference type="GO" id="GO:0009089">
    <property type="term" value="P:lysine biosynthetic process via diaminopimelate"/>
    <property type="evidence" value="ECO:0007669"/>
    <property type="project" value="TreeGrafter"/>
</dbReference>
<dbReference type="InterPro" id="IPR001048">
    <property type="entry name" value="Asp/Glu/Uridylate_kinase"/>
</dbReference>
<dbReference type="GO" id="GO:0004072">
    <property type="term" value="F:aspartate kinase activity"/>
    <property type="evidence" value="ECO:0007669"/>
    <property type="project" value="UniProtKB-EC"/>
</dbReference>
<sequence>MGMSGEPEPLVLKFGGASFASPGAHRVIARHVASRRGGRSSARVVVVVSAVAGETDRLSAQMRAVSPDPDRELLAAALMSGETVNVTLMTAALRDAGLAAHALTAADTGFVGMGEPHHADLVEINATALRKAAEPGGVVVVPGGQAVGPHGRPVMLGRNSSDLSAIAAAAALGAPGCEIFSDSPGICTADPQLIPDARTLARIDYDTMMAMSRHGAKVLHHSAVVWAARHGVEIRCRSLLPDGRRHSVVGAADGAAGARRVGAVVVHRTGAVWTGEVGRVRALRVDPTRLGPDVVMVDGTVAGGVVEGAVVGGLAAGTGAAGTGAAGIVSAGTTVEGSGSGVGVAHLVLADALRDLASDGLRRTDLRLVTTMFPDGRLDLRLVPPSEVTAVARAQHRLVIGD</sequence>
<evidence type="ECO:0000259" key="8">
    <source>
        <dbReference type="Pfam" id="PF00696"/>
    </source>
</evidence>
<comment type="similarity">
    <text evidence="1">Belongs to the aspartokinase family.</text>
</comment>
<evidence type="ECO:0000256" key="5">
    <source>
        <dbReference type="ARBA" id="ARBA00022777"/>
    </source>
</evidence>
<evidence type="ECO:0000256" key="7">
    <source>
        <dbReference type="ARBA" id="ARBA00047872"/>
    </source>
</evidence>
<evidence type="ECO:0000256" key="3">
    <source>
        <dbReference type="ARBA" id="ARBA00022679"/>
    </source>
</evidence>
<accession>A0A2I2KLI1</accession>
<protein>
    <recommendedName>
        <fullName evidence="2">aspartate kinase</fullName>
        <ecNumber evidence="2">2.7.2.4</ecNumber>
    </recommendedName>
</protein>
<keyword evidence="6" id="KW-0067">ATP-binding</keyword>